<feature type="signal peptide" evidence="1">
    <location>
        <begin position="1"/>
        <end position="23"/>
    </location>
</feature>
<evidence type="ECO:0000313" key="3">
    <source>
        <dbReference type="Proteomes" id="UP001597307"/>
    </source>
</evidence>
<protein>
    <submittedName>
        <fullName evidence="2">Uncharacterized protein</fullName>
    </submittedName>
</protein>
<evidence type="ECO:0000313" key="2">
    <source>
        <dbReference type="EMBL" id="MFD1846014.1"/>
    </source>
</evidence>
<accession>A0ABW4Q674</accession>
<comment type="caution">
    <text evidence="2">The sequence shown here is derived from an EMBL/GenBank/DDBJ whole genome shotgun (WGS) entry which is preliminary data.</text>
</comment>
<gene>
    <name evidence="2" type="ORF">ACFSFX_05325</name>
</gene>
<dbReference type="RefSeq" id="WP_343880334.1">
    <property type="nucleotide sequence ID" value="NZ_BAAAIJ010000047.1"/>
</dbReference>
<dbReference type="Proteomes" id="UP001597307">
    <property type="component" value="Unassembled WGS sequence"/>
</dbReference>
<feature type="chain" id="PRO_5045929706" evidence="1">
    <location>
        <begin position="24"/>
        <end position="173"/>
    </location>
</feature>
<dbReference type="EMBL" id="JBHUGA010000011">
    <property type="protein sequence ID" value="MFD1846014.1"/>
    <property type="molecule type" value="Genomic_DNA"/>
</dbReference>
<organism evidence="2 3">
    <name type="scientific">Arthrobacter flavus</name>
    <dbReference type="NCBI Taxonomy" id="95172"/>
    <lineage>
        <taxon>Bacteria</taxon>
        <taxon>Bacillati</taxon>
        <taxon>Actinomycetota</taxon>
        <taxon>Actinomycetes</taxon>
        <taxon>Micrococcales</taxon>
        <taxon>Micrococcaceae</taxon>
        <taxon>Arthrobacter</taxon>
    </lineage>
</organism>
<sequence length="173" mass="18348">MRKPAVVVAVLVCLGTLGGGAFAVAAQGVPERDAPGRSIVITNDDGGLASVPLPGDTFAVSYRNSLYGTIAEERYTVLPDGSFRLHQIAADQLAVLEEYYGVPGAPTPADPQDRRNYVVEPDPAHPAVFTDLSIAATDLGERTLHLPGTAPVSLWDLVDDDQPFILLDIKETP</sequence>
<reference evidence="3" key="1">
    <citation type="journal article" date="2019" name="Int. J. Syst. Evol. Microbiol.">
        <title>The Global Catalogue of Microorganisms (GCM) 10K type strain sequencing project: providing services to taxonomists for standard genome sequencing and annotation.</title>
        <authorList>
            <consortium name="The Broad Institute Genomics Platform"/>
            <consortium name="The Broad Institute Genome Sequencing Center for Infectious Disease"/>
            <person name="Wu L."/>
            <person name="Ma J."/>
        </authorList>
    </citation>
    <scope>NUCLEOTIDE SEQUENCE [LARGE SCALE GENOMIC DNA]</scope>
    <source>
        <strain evidence="3">JCM 11496</strain>
    </source>
</reference>
<evidence type="ECO:0000256" key="1">
    <source>
        <dbReference type="SAM" id="SignalP"/>
    </source>
</evidence>
<proteinExistence type="predicted"/>
<name>A0ABW4Q674_9MICC</name>
<keyword evidence="1" id="KW-0732">Signal</keyword>
<keyword evidence="3" id="KW-1185">Reference proteome</keyword>